<dbReference type="EMBL" id="JABKAU010000012">
    <property type="protein sequence ID" value="NVO31283.1"/>
    <property type="molecule type" value="Genomic_DNA"/>
</dbReference>
<evidence type="ECO:0000313" key="2">
    <source>
        <dbReference type="Proteomes" id="UP000565521"/>
    </source>
</evidence>
<sequence length="80" mass="9433">MSKTKLPVPLPVQQYARCVNARNRPTDYIGDWPACGQVYPVHLRRNAYSDEWQVLGFYAERPYGSFARHRFEFVAQVWLN</sequence>
<evidence type="ECO:0000313" key="1">
    <source>
        <dbReference type="EMBL" id="NVO31283.1"/>
    </source>
</evidence>
<reference evidence="1 2" key="1">
    <citation type="submission" date="2020-05" db="EMBL/GenBank/DDBJ databases">
        <title>Hymenobacter terrestris sp. nov. and Hymenobacter lapidiphilus sp. nov., isolated from regoliths in Antarctica.</title>
        <authorList>
            <person name="Sedlacek I."/>
            <person name="Pantucek R."/>
            <person name="Zeman M."/>
            <person name="Holochova P."/>
            <person name="Kralova S."/>
            <person name="Stankova E."/>
            <person name="Sedo O."/>
            <person name="Micenkova L."/>
            <person name="Svec P."/>
            <person name="Gupta V."/>
            <person name="Sood U."/>
            <person name="Korpole U.S."/>
            <person name="Lal R."/>
        </authorList>
    </citation>
    <scope>NUCLEOTIDE SEQUENCE [LARGE SCALE GENOMIC DNA]</scope>
    <source>
        <strain evidence="1 2">P5342</strain>
    </source>
</reference>
<protein>
    <submittedName>
        <fullName evidence="1">Uncharacterized protein</fullName>
    </submittedName>
</protein>
<proteinExistence type="predicted"/>
<comment type="caution">
    <text evidence="1">The sequence shown here is derived from an EMBL/GenBank/DDBJ whole genome shotgun (WGS) entry which is preliminary data.</text>
</comment>
<dbReference type="Proteomes" id="UP000565521">
    <property type="component" value="Unassembled WGS sequence"/>
</dbReference>
<dbReference type="AlphaFoldDB" id="A0A7Y7PNX5"/>
<accession>A0A7Y7PNX5</accession>
<keyword evidence="2" id="KW-1185">Reference proteome</keyword>
<gene>
    <name evidence="1" type="ORF">HW554_08700</name>
</gene>
<name>A0A7Y7PNX5_9BACT</name>
<organism evidence="1 2">
    <name type="scientific">Hymenobacter lapidiphilus</name>
    <dbReference type="NCBI Taxonomy" id="2608003"/>
    <lineage>
        <taxon>Bacteria</taxon>
        <taxon>Pseudomonadati</taxon>
        <taxon>Bacteroidota</taxon>
        <taxon>Cytophagia</taxon>
        <taxon>Cytophagales</taxon>
        <taxon>Hymenobacteraceae</taxon>
        <taxon>Hymenobacter</taxon>
    </lineage>
</organism>